<proteinExistence type="inferred from homology"/>
<dbReference type="AlphaFoldDB" id="A0A914Z9G0"/>
<dbReference type="InterPro" id="IPR027410">
    <property type="entry name" value="TCP-1-like_intermed_sf"/>
</dbReference>
<dbReference type="InterPro" id="IPR027413">
    <property type="entry name" value="GROEL-like_equatorial_sf"/>
</dbReference>
<keyword evidence="3" id="KW-0067">ATP-binding</keyword>
<comment type="similarity">
    <text evidence="1">Belongs to the TCP-1 chaperonin family.</text>
</comment>
<name>A0A914Z9G0_9BILA</name>
<dbReference type="PANTHER" id="PTHR11353">
    <property type="entry name" value="CHAPERONIN"/>
    <property type="match status" value="1"/>
</dbReference>
<dbReference type="GO" id="GO:0005524">
    <property type="term" value="F:ATP binding"/>
    <property type="evidence" value="ECO:0007669"/>
    <property type="project" value="UniProtKB-KW"/>
</dbReference>
<dbReference type="Gene3D" id="1.10.560.10">
    <property type="entry name" value="GroEL-like equatorial domain"/>
    <property type="match status" value="1"/>
</dbReference>
<keyword evidence="4" id="KW-0143">Chaperone</keyword>
<evidence type="ECO:0000313" key="5">
    <source>
        <dbReference type="Proteomes" id="UP000887577"/>
    </source>
</evidence>
<evidence type="ECO:0000256" key="3">
    <source>
        <dbReference type="ARBA" id="ARBA00022840"/>
    </source>
</evidence>
<keyword evidence="2" id="KW-0547">Nucleotide-binding</keyword>
<evidence type="ECO:0000256" key="1">
    <source>
        <dbReference type="ARBA" id="ARBA00008020"/>
    </source>
</evidence>
<dbReference type="InterPro" id="IPR017998">
    <property type="entry name" value="Chaperone_TCP-1"/>
</dbReference>
<keyword evidence="5" id="KW-1185">Reference proteome</keyword>
<sequence length="162" mass="17986">MEIKTALIVSESLLIDAEKMLNIGIHPTTISDSFQRAAAHAMQVLEEMSTPVDLENDEELIKLASTSLNSKVVSQHSWLLAPMAVKAVKRIIDLESPDNINLNLIKLVKKLGETVEESELIDGALIEQKSMGHGGPSRIEKAKIGLIQFQISHPNRWKKKEK</sequence>
<dbReference type="InterPro" id="IPR002423">
    <property type="entry name" value="Cpn60/GroEL/TCP-1"/>
</dbReference>
<dbReference type="WBParaSite" id="PSU_v2.g6885.t1">
    <property type="protein sequence ID" value="PSU_v2.g6885.t1"/>
    <property type="gene ID" value="PSU_v2.g6885"/>
</dbReference>
<dbReference type="Pfam" id="PF00118">
    <property type="entry name" value="Cpn60_TCP1"/>
    <property type="match status" value="1"/>
</dbReference>
<accession>A0A914Z9G0</accession>
<reference evidence="6" key="1">
    <citation type="submission" date="2022-11" db="UniProtKB">
        <authorList>
            <consortium name="WormBaseParasite"/>
        </authorList>
    </citation>
    <scope>IDENTIFICATION</scope>
</reference>
<dbReference type="Gene3D" id="3.30.260.10">
    <property type="entry name" value="TCP-1-like chaperonin intermediate domain"/>
    <property type="match status" value="1"/>
</dbReference>
<organism evidence="5 6">
    <name type="scientific">Panagrolaimus superbus</name>
    <dbReference type="NCBI Taxonomy" id="310955"/>
    <lineage>
        <taxon>Eukaryota</taxon>
        <taxon>Metazoa</taxon>
        <taxon>Ecdysozoa</taxon>
        <taxon>Nematoda</taxon>
        <taxon>Chromadorea</taxon>
        <taxon>Rhabditida</taxon>
        <taxon>Tylenchina</taxon>
        <taxon>Panagrolaimomorpha</taxon>
        <taxon>Panagrolaimoidea</taxon>
        <taxon>Panagrolaimidae</taxon>
        <taxon>Panagrolaimus</taxon>
    </lineage>
</organism>
<protein>
    <submittedName>
        <fullName evidence="6">Uncharacterized protein</fullName>
    </submittedName>
</protein>
<dbReference type="GO" id="GO:0140662">
    <property type="term" value="F:ATP-dependent protein folding chaperone"/>
    <property type="evidence" value="ECO:0007669"/>
    <property type="project" value="InterPro"/>
</dbReference>
<dbReference type="SUPFAM" id="SSF48592">
    <property type="entry name" value="GroEL equatorial domain-like"/>
    <property type="match status" value="1"/>
</dbReference>
<evidence type="ECO:0000313" key="6">
    <source>
        <dbReference type="WBParaSite" id="PSU_v2.g6885.t1"/>
    </source>
</evidence>
<dbReference type="Gene3D" id="3.50.7.10">
    <property type="entry name" value="GroEL"/>
    <property type="match status" value="1"/>
</dbReference>
<evidence type="ECO:0000256" key="4">
    <source>
        <dbReference type="ARBA" id="ARBA00023186"/>
    </source>
</evidence>
<dbReference type="Proteomes" id="UP000887577">
    <property type="component" value="Unplaced"/>
</dbReference>
<evidence type="ECO:0000256" key="2">
    <source>
        <dbReference type="ARBA" id="ARBA00022741"/>
    </source>
</evidence>
<dbReference type="InterPro" id="IPR027409">
    <property type="entry name" value="GroEL-like_apical_dom_sf"/>
</dbReference>
<dbReference type="SUPFAM" id="SSF54849">
    <property type="entry name" value="GroEL-intermediate domain like"/>
    <property type="match status" value="1"/>
</dbReference>